<evidence type="ECO:0000313" key="1">
    <source>
        <dbReference type="EMBL" id="VDP82530.1"/>
    </source>
</evidence>
<accession>A0A183Q1H3</accession>
<dbReference type="PANTHER" id="PTHR47027">
    <property type="entry name" value="REVERSE TRANSCRIPTASE DOMAIN-CONTAINING PROTEIN"/>
    <property type="match status" value="1"/>
</dbReference>
<dbReference type="AlphaFoldDB" id="A0A183Q1H3"/>
<protein>
    <submittedName>
        <fullName evidence="1">Uncharacterized protein</fullName>
    </submittedName>
</protein>
<name>A0A183Q1H3_9TREM</name>
<evidence type="ECO:0000313" key="2">
    <source>
        <dbReference type="Proteomes" id="UP000269396"/>
    </source>
</evidence>
<proteinExistence type="predicted"/>
<organism evidence="1 2">
    <name type="scientific">Schistosoma mattheei</name>
    <dbReference type="NCBI Taxonomy" id="31246"/>
    <lineage>
        <taxon>Eukaryota</taxon>
        <taxon>Metazoa</taxon>
        <taxon>Spiralia</taxon>
        <taxon>Lophotrochozoa</taxon>
        <taxon>Platyhelminthes</taxon>
        <taxon>Trematoda</taxon>
        <taxon>Digenea</taxon>
        <taxon>Strigeidida</taxon>
        <taxon>Schistosomatoidea</taxon>
        <taxon>Schistosomatidae</taxon>
        <taxon>Schistosoma</taxon>
    </lineage>
</organism>
<reference evidence="1 2" key="1">
    <citation type="submission" date="2018-11" db="EMBL/GenBank/DDBJ databases">
        <authorList>
            <consortium name="Pathogen Informatics"/>
        </authorList>
    </citation>
    <scope>NUCLEOTIDE SEQUENCE [LARGE SCALE GENOMIC DNA]</scope>
    <source>
        <strain>Denwood</strain>
        <strain evidence="2">Zambia</strain>
    </source>
</reference>
<sequence>MRQLYDTTKKLSGNCRKSERPVKSKEGEVITNIEEQQNKWVEHFEELLNRPASLNPPNIEAAPKDLPINVGPPTIEEISIAIRQIKNGKAAGPDNIPAEALKADVVEKTTSVAATSAAVCLNIHKGKSKILRYNTTCTSRITLDGEDLEDVKTFTYLGSIIGEQGGSDADVKAQIGKARAAYLQLRNIELKATVNQHQGQDFQYKCQDSFTVFKATVNQPLRSGF</sequence>
<dbReference type="STRING" id="31246.A0A183Q1H3"/>
<dbReference type="PANTHER" id="PTHR47027:SF25">
    <property type="entry name" value="REVERSE TRANSCRIPTASE DOMAIN-CONTAINING PROTEIN"/>
    <property type="match status" value="1"/>
</dbReference>
<keyword evidence="2" id="KW-1185">Reference proteome</keyword>
<gene>
    <name evidence="1" type="ORF">SMTD_LOCUS20459</name>
</gene>
<dbReference type="EMBL" id="UZAL01044494">
    <property type="protein sequence ID" value="VDP82530.1"/>
    <property type="molecule type" value="Genomic_DNA"/>
</dbReference>
<dbReference type="Proteomes" id="UP000269396">
    <property type="component" value="Unassembled WGS sequence"/>
</dbReference>